<organism evidence="8 9">
    <name type="scientific">Vibrio orientalis CIP 102891 = ATCC 33934</name>
    <dbReference type="NCBI Taxonomy" id="675816"/>
    <lineage>
        <taxon>Bacteria</taxon>
        <taxon>Pseudomonadati</taxon>
        <taxon>Pseudomonadota</taxon>
        <taxon>Gammaproteobacteria</taxon>
        <taxon>Vibrionales</taxon>
        <taxon>Vibrionaceae</taxon>
        <taxon>Vibrio</taxon>
        <taxon>Vibrio oreintalis group</taxon>
    </lineage>
</organism>
<keyword evidence="3" id="KW-0802">TPR repeat</keyword>
<gene>
    <name evidence="8" type="ORF">VIA_001554</name>
</gene>
<dbReference type="InterPro" id="IPR029787">
    <property type="entry name" value="Nucleotide_cyclase"/>
</dbReference>
<dbReference type="InterPro" id="IPR043128">
    <property type="entry name" value="Rev_trsase/Diguanyl_cyclase"/>
</dbReference>
<comment type="catalytic activity">
    <reaction evidence="2">
        <text>2 GTP = 3',3'-c-di-GMP + 2 diphosphate</text>
        <dbReference type="Rhea" id="RHEA:24898"/>
        <dbReference type="ChEBI" id="CHEBI:33019"/>
        <dbReference type="ChEBI" id="CHEBI:37565"/>
        <dbReference type="ChEBI" id="CHEBI:58805"/>
        <dbReference type="EC" id="2.7.7.65"/>
    </reaction>
</comment>
<evidence type="ECO:0000256" key="2">
    <source>
        <dbReference type="ARBA" id="ARBA00034247"/>
    </source>
</evidence>
<keyword evidence="4" id="KW-0175">Coiled coil</keyword>
<feature type="transmembrane region" description="Helical" evidence="5">
    <location>
        <begin position="421"/>
        <end position="439"/>
    </location>
</feature>
<dbReference type="PROSITE" id="PS50005">
    <property type="entry name" value="TPR"/>
    <property type="match status" value="1"/>
</dbReference>
<dbReference type="NCBIfam" id="TIGR00254">
    <property type="entry name" value="GGDEF"/>
    <property type="match status" value="1"/>
</dbReference>
<sequence length="608" mass="69666">MRLNGMMNKLSYLALLSATLFASYLFAHPTLEQAKELLKSEPTKALKLIQSVHYASLNSAEQIQYAHLYVSSHNLLGQYTGSKAWIEEYSLPETSDSQQMEELFDYSIRAAWAYEATQQYQHAMQWYRLAERYGVRLKDKEKQGYVYLQYSAVESLQGNQYQALKLANRAYILLTDSDDTEMVADLHSQLGILYYLNGDYEHAIRFQEQVLAQATQDNSLQEIAVAHYNLANAYYKWSKVEFSKDKLTTAAINYQQGLALAQKLETKYLQRNHLLGLISLYTYSESLDDAALRVRQLTQLNLDYSGYAKLSYHLVLASYSQAIEDIPSLLAHLDKAKEYYTQPSSSLPAYALDKQKDVAALYAAVGDHQQAFHWLDKYSTQAIGRYKSQTQQKVKELQSEIENKRLEIENRDLNNQAQTRLWVAAITLLILILSFGLLYHQRKRKQQFYQLSNTDFLTGLSNRRHIFEWGEAQFDRLKLSSIMLDIDHFKTLNDTYGHDFGDEVLKTVSSIVTKAARSADVVGRIGGEEFLILLPNVSRHQLSHLAEDIRQKIAQHRFTTPDHKEIQVTASFGITEHRSGSLSNQVNLADTALYNAKRSGRNRSVFSV</sequence>
<feature type="coiled-coil region" evidence="4">
    <location>
        <begin position="387"/>
        <end position="416"/>
    </location>
</feature>
<keyword evidence="5" id="KW-1133">Transmembrane helix</keyword>
<keyword evidence="9" id="KW-1185">Reference proteome</keyword>
<dbReference type="InterPro" id="IPR000160">
    <property type="entry name" value="GGDEF_dom"/>
</dbReference>
<dbReference type="SMART" id="SM00267">
    <property type="entry name" value="GGDEF"/>
    <property type="match status" value="1"/>
</dbReference>
<dbReference type="CDD" id="cd01949">
    <property type="entry name" value="GGDEF"/>
    <property type="match status" value="1"/>
</dbReference>
<dbReference type="Pfam" id="PF00990">
    <property type="entry name" value="GGDEF"/>
    <property type="match status" value="1"/>
</dbReference>
<keyword evidence="5" id="KW-0472">Membrane</keyword>
<dbReference type="PANTHER" id="PTHR45138:SF9">
    <property type="entry name" value="DIGUANYLATE CYCLASE DGCM-RELATED"/>
    <property type="match status" value="1"/>
</dbReference>
<proteinExistence type="predicted"/>
<evidence type="ECO:0000259" key="7">
    <source>
        <dbReference type="PROSITE" id="PS50887"/>
    </source>
</evidence>
<dbReference type="SUPFAM" id="SSF48452">
    <property type="entry name" value="TPR-like"/>
    <property type="match status" value="1"/>
</dbReference>
<evidence type="ECO:0000313" key="9">
    <source>
        <dbReference type="Proteomes" id="UP000003515"/>
    </source>
</evidence>
<dbReference type="SMART" id="SM00028">
    <property type="entry name" value="TPR"/>
    <property type="match status" value="2"/>
</dbReference>
<dbReference type="PROSITE" id="PS50887">
    <property type="entry name" value="GGDEF"/>
    <property type="match status" value="1"/>
</dbReference>
<protein>
    <recommendedName>
        <fullName evidence="1">diguanylate cyclase</fullName>
        <ecNumber evidence="1">2.7.7.65</ecNumber>
    </recommendedName>
</protein>
<accession>A0ABP2H5R0</accession>
<feature type="repeat" description="TPR" evidence="3">
    <location>
        <begin position="184"/>
        <end position="217"/>
    </location>
</feature>
<evidence type="ECO:0000313" key="8">
    <source>
        <dbReference type="EMBL" id="EEX94394.1"/>
    </source>
</evidence>
<dbReference type="InterPro" id="IPR019734">
    <property type="entry name" value="TPR_rpt"/>
</dbReference>
<evidence type="ECO:0000256" key="1">
    <source>
        <dbReference type="ARBA" id="ARBA00012528"/>
    </source>
</evidence>
<evidence type="ECO:0000256" key="3">
    <source>
        <dbReference type="PROSITE-ProRule" id="PRU00339"/>
    </source>
</evidence>
<dbReference type="InterPro" id="IPR011990">
    <property type="entry name" value="TPR-like_helical_dom_sf"/>
</dbReference>
<keyword evidence="6" id="KW-0732">Signal</keyword>
<dbReference type="InterPro" id="IPR050469">
    <property type="entry name" value="Diguanylate_Cyclase"/>
</dbReference>
<evidence type="ECO:0000256" key="5">
    <source>
        <dbReference type="SAM" id="Phobius"/>
    </source>
</evidence>
<feature type="signal peptide" evidence="6">
    <location>
        <begin position="1"/>
        <end position="27"/>
    </location>
</feature>
<dbReference type="Gene3D" id="1.25.40.10">
    <property type="entry name" value="Tetratricopeptide repeat domain"/>
    <property type="match status" value="1"/>
</dbReference>
<dbReference type="Gene3D" id="3.30.70.270">
    <property type="match status" value="1"/>
</dbReference>
<dbReference type="SUPFAM" id="SSF55073">
    <property type="entry name" value="Nucleotide cyclase"/>
    <property type="match status" value="1"/>
</dbReference>
<dbReference type="EC" id="2.7.7.65" evidence="1"/>
<keyword evidence="5" id="KW-0812">Transmembrane</keyword>
<name>A0ABP2H5R0_VIBOR</name>
<dbReference type="PANTHER" id="PTHR45138">
    <property type="entry name" value="REGULATORY COMPONENTS OF SENSORY TRANSDUCTION SYSTEM"/>
    <property type="match status" value="1"/>
</dbReference>
<dbReference type="Proteomes" id="UP000003515">
    <property type="component" value="Unassembled WGS sequence"/>
</dbReference>
<evidence type="ECO:0000256" key="6">
    <source>
        <dbReference type="SAM" id="SignalP"/>
    </source>
</evidence>
<feature type="chain" id="PRO_5045793021" description="diguanylate cyclase" evidence="6">
    <location>
        <begin position="28"/>
        <end position="608"/>
    </location>
</feature>
<reference evidence="8 9" key="1">
    <citation type="submission" date="2009-10" db="EMBL/GenBank/DDBJ databases">
        <authorList>
            <consortium name="Los Alamos National Laboratory (LANL)"/>
            <consortium name="National Microbial Pathogen Data Resource (NMPDR)"/>
            <person name="Munk A.C."/>
            <person name="Chertkov O."/>
            <person name="Tapia R."/>
            <person name="Green L."/>
            <person name="Rogers Y."/>
            <person name="Detter J.C."/>
            <person name="Bruce D."/>
            <person name="Brettin T.S."/>
            <person name="Colwell R.R."/>
            <person name="Huq A."/>
            <person name="Grim C.J."/>
            <person name="Hasan N.A."/>
            <person name="Bartels D."/>
            <person name="Vonstein V."/>
        </authorList>
    </citation>
    <scope>NUCLEOTIDE SEQUENCE [LARGE SCALE GENOMIC DNA]</scope>
    <source>
        <strain evidence="8 9">CIP 102891</strain>
    </source>
</reference>
<evidence type="ECO:0000256" key="4">
    <source>
        <dbReference type="SAM" id="Coils"/>
    </source>
</evidence>
<dbReference type="EMBL" id="ACZV01000004">
    <property type="protein sequence ID" value="EEX94394.1"/>
    <property type="molecule type" value="Genomic_DNA"/>
</dbReference>
<feature type="domain" description="GGDEF" evidence="7">
    <location>
        <begin position="477"/>
        <end position="608"/>
    </location>
</feature>
<comment type="caution">
    <text evidence="8">The sequence shown here is derived from an EMBL/GenBank/DDBJ whole genome shotgun (WGS) entry which is preliminary data.</text>
</comment>